<keyword evidence="3" id="KW-0547">Nucleotide-binding</keyword>
<dbReference type="GO" id="GO:0005524">
    <property type="term" value="F:ATP binding"/>
    <property type="evidence" value="ECO:0007669"/>
    <property type="project" value="UniProtKB-KW"/>
</dbReference>
<evidence type="ECO:0000256" key="1">
    <source>
        <dbReference type="ARBA" id="ARBA00022490"/>
    </source>
</evidence>
<keyword evidence="7" id="KW-1185">Reference proteome</keyword>
<dbReference type="SUPFAM" id="SSF53244">
    <property type="entry name" value="MurD-like peptide ligases, peptide-binding domain"/>
    <property type="match status" value="1"/>
</dbReference>
<dbReference type="InterPro" id="IPR036615">
    <property type="entry name" value="Mur_ligase_C_dom_sf"/>
</dbReference>
<dbReference type="GO" id="GO:0051301">
    <property type="term" value="P:cell division"/>
    <property type="evidence" value="ECO:0007669"/>
    <property type="project" value="InterPro"/>
</dbReference>
<dbReference type="GO" id="GO:0008360">
    <property type="term" value="P:regulation of cell shape"/>
    <property type="evidence" value="ECO:0007669"/>
    <property type="project" value="InterPro"/>
</dbReference>
<reference evidence="7" key="1">
    <citation type="submission" date="2016-10" db="EMBL/GenBank/DDBJ databases">
        <title>Frankia sp. NRRL B-16386 Genome sequencing.</title>
        <authorList>
            <person name="Ghodhbane-Gtari F."/>
            <person name="Swanson E."/>
            <person name="Gueddou A."/>
            <person name="Hezbri K."/>
            <person name="Ktari K."/>
            <person name="Nouioui I."/>
            <person name="Morris K."/>
            <person name="Simpson S."/>
            <person name="Abebe-Akele F."/>
            <person name="Thomas K."/>
            <person name="Gtari M."/>
            <person name="Tisa L.S."/>
        </authorList>
    </citation>
    <scope>NUCLEOTIDE SEQUENCE [LARGE SCALE GENOMIC DNA]</scope>
    <source>
        <strain evidence="7">NRRL B-16386</strain>
    </source>
</reference>
<dbReference type="PANTHER" id="PTHR43692:SF1">
    <property type="entry name" value="UDP-N-ACETYLMURAMOYLALANINE--D-GLUTAMATE LIGASE"/>
    <property type="match status" value="1"/>
</dbReference>
<keyword evidence="4" id="KW-0067">ATP-binding</keyword>
<dbReference type="STRING" id="1834516.BL253_13425"/>
<evidence type="ECO:0000256" key="3">
    <source>
        <dbReference type="ARBA" id="ARBA00022741"/>
    </source>
</evidence>
<gene>
    <name evidence="6" type="ORF">BL253_13425</name>
</gene>
<dbReference type="GO" id="GO:0005737">
    <property type="term" value="C:cytoplasm"/>
    <property type="evidence" value="ECO:0007669"/>
    <property type="project" value="InterPro"/>
</dbReference>
<dbReference type="Gene3D" id="3.90.190.20">
    <property type="entry name" value="Mur ligase, C-terminal domain"/>
    <property type="match status" value="1"/>
</dbReference>
<evidence type="ECO:0000313" key="7">
    <source>
        <dbReference type="Proteomes" id="UP000188929"/>
    </source>
</evidence>
<dbReference type="Proteomes" id="UP000188929">
    <property type="component" value="Unassembled WGS sequence"/>
</dbReference>
<feature type="region of interest" description="Disordered" evidence="5">
    <location>
        <begin position="1"/>
        <end position="22"/>
    </location>
</feature>
<accession>A0A1V2IBK7</accession>
<dbReference type="GO" id="GO:0008764">
    <property type="term" value="F:UDP-N-acetylmuramoylalanine-D-glutamate ligase activity"/>
    <property type="evidence" value="ECO:0007669"/>
    <property type="project" value="InterPro"/>
</dbReference>
<sequence length="110" mass="11356">MAAACERGAARPVSRRRPGDRPGAVLLIGRQAGEIMTALARHAPDVPVERATGMDDAVEAAARPAGTGDTVLPASAAASLDMFHDCAERGDLIAAAASRRRARGTVTPER</sequence>
<dbReference type="PANTHER" id="PTHR43692">
    <property type="entry name" value="UDP-N-ACETYLMURAMOYLALANINE--D-GLUTAMATE LIGASE"/>
    <property type="match status" value="1"/>
</dbReference>
<evidence type="ECO:0000313" key="6">
    <source>
        <dbReference type="EMBL" id="ONH30487.1"/>
    </source>
</evidence>
<keyword evidence="2" id="KW-0436">Ligase</keyword>
<evidence type="ECO:0000256" key="2">
    <source>
        <dbReference type="ARBA" id="ARBA00022598"/>
    </source>
</evidence>
<dbReference type="AlphaFoldDB" id="A0A1V2IBK7"/>
<keyword evidence="1" id="KW-0963">Cytoplasm</keyword>
<evidence type="ECO:0000256" key="4">
    <source>
        <dbReference type="ARBA" id="ARBA00022840"/>
    </source>
</evidence>
<proteinExistence type="predicted"/>
<organism evidence="6 7">
    <name type="scientific">Pseudofrankia asymbiotica</name>
    <dbReference type="NCBI Taxonomy" id="1834516"/>
    <lineage>
        <taxon>Bacteria</taxon>
        <taxon>Bacillati</taxon>
        <taxon>Actinomycetota</taxon>
        <taxon>Actinomycetes</taxon>
        <taxon>Frankiales</taxon>
        <taxon>Frankiaceae</taxon>
        <taxon>Pseudofrankia</taxon>
    </lineage>
</organism>
<dbReference type="InterPro" id="IPR005762">
    <property type="entry name" value="MurD"/>
</dbReference>
<protein>
    <recommendedName>
        <fullName evidence="8">Mur ligase C-terminal domain-containing protein</fullName>
    </recommendedName>
</protein>
<comment type="caution">
    <text evidence="6">The sequence shown here is derived from an EMBL/GenBank/DDBJ whole genome shotgun (WGS) entry which is preliminary data.</text>
</comment>
<name>A0A1V2IBK7_9ACTN</name>
<evidence type="ECO:0000256" key="5">
    <source>
        <dbReference type="SAM" id="MobiDB-lite"/>
    </source>
</evidence>
<evidence type="ECO:0008006" key="8">
    <source>
        <dbReference type="Google" id="ProtNLM"/>
    </source>
</evidence>
<dbReference type="EMBL" id="MOMC01000025">
    <property type="protein sequence ID" value="ONH30487.1"/>
    <property type="molecule type" value="Genomic_DNA"/>
</dbReference>